<dbReference type="SUPFAM" id="SSF51445">
    <property type="entry name" value="(Trans)glycosidases"/>
    <property type="match status" value="1"/>
</dbReference>
<dbReference type="KEGG" id="tee:Tel_08895"/>
<dbReference type="Pfam" id="PF00128">
    <property type="entry name" value="Alpha-amylase"/>
    <property type="match status" value="1"/>
</dbReference>
<dbReference type="Proteomes" id="UP000055136">
    <property type="component" value="Chromosome"/>
</dbReference>
<dbReference type="PANTHER" id="PTHR43002">
    <property type="entry name" value="GLYCOGEN DEBRANCHING ENZYME"/>
    <property type="match status" value="1"/>
</dbReference>
<dbReference type="InterPro" id="IPR017853">
    <property type="entry name" value="GH"/>
</dbReference>
<accession>A0A0S2TDP3</accession>
<feature type="domain" description="Glycosyl hydrolase family 13 catalytic" evidence="2">
    <location>
        <begin position="162"/>
        <end position="560"/>
    </location>
</feature>
<keyword evidence="4" id="KW-1185">Reference proteome</keyword>
<dbReference type="InterPro" id="IPR006047">
    <property type="entry name" value="GH13_cat_dom"/>
</dbReference>
<keyword evidence="1" id="KW-0326">Glycosidase</keyword>
<evidence type="ECO:0000313" key="3">
    <source>
        <dbReference type="EMBL" id="ALP53262.1"/>
    </source>
</evidence>
<dbReference type="GO" id="GO:0016798">
    <property type="term" value="F:hydrolase activity, acting on glycosyl bonds"/>
    <property type="evidence" value="ECO:0007669"/>
    <property type="project" value="UniProtKB-KW"/>
</dbReference>
<gene>
    <name evidence="3" type="ORF">Tel_08895</name>
</gene>
<dbReference type="SMART" id="SM00642">
    <property type="entry name" value="Aamy"/>
    <property type="match status" value="1"/>
</dbReference>
<protein>
    <recommendedName>
        <fullName evidence="2">Glycosyl hydrolase family 13 catalytic domain-containing protein</fullName>
    </recommendedName>
</protein>
<dbReference type="Gene3D" id="3.20.20.80">
    <property type="entry name" value="Glycosidases"/>
    <property type="match status" value="1"/>
</dbReference>
<evidence type="ECO:0000313" key="4">
    <source>
        <dbReference type="Proteomes" id="UP000055136"/>
    </source>
</evidence>
<proteinExistence type="predicted"/>
<dbReference type="GO" id="GO:0005975">
    <property type="term" value="P:carbohydrate metabolic process"/>
    <property type="evidence" value="ECO:0007669"/>
    <property type="project" value="InterPro"/>
</dbReference>
<organism evidence="3 4">
    <name type="scientific">Candidatus Tenderia electrophaga</name>
    <dbReference type="NCBI Taxonomy" id="1748243"/>
    <lineage>
        <taxon>Bacteria</taxon>
        <taxon>Pseudomonadati</taxon>
        <taxon>Pseudomonadota</taxon>
        <taxon>Gammaproteobacteria</taxon>
        <taxon>Candidatus Tenderiales</taxon>
        <taxon>Candidatus Tenderiaceae</taxon>
        <taxon>Candidatus Tenderia</taxon>
    </lineage>
</organism>
<sequence length="666" mass="77404">MPFNIEEDVAPLARQSALSALRIPVENALRVEIRFSLLDARDRFYPREWYKIPLLPSRDSACCHEINLADMGLADGVYEYEFILDGNDERPVADPYAEEITRFGGYRGVFRIKDGLRWQPPFSWQDELSPDYPLPANNQLVIYEMPLRWMHTPPGETGSMRQLGLGTFDRVIFEHLDNLADLGINAIELLPVQDSADTLNWGYGTRFFFCPDIDMGTPVDMKFFIKCCHQRGIRVFLDVVMNHARECPLEPLAESWFFLNSRDEEPGRGEDYGARLFRYRSPGADGRYWAREFHLQMADYWIGHYHIDGFRIDEFRGIDHWEFIQSFTEHAWASHHNLFPHRPFLVIAEDSWRRAVITKPTSTNPNGRKVVDAMWNFAFRDELRRLMRDDIHTEWGQPARRARIQALIGGWRTWNDLESSFKAGFDDLAQAVNYITSHDVENEGEQRYFNAVFARLLRERGLSDGNVEAVRWFVNNLSHQDAAMRQAHEDALQQIRSAFVLLLTAVGIPMILAGEEFGDCHDLDHNDWRLKMSDPIDWHRAYQPGHQSLRGMVRALIELRRRHPALQRNEVDFFYFHPGMDERFGERVFAYCRSAGRPLGNPDQVMVIANCSARNYPEFYLPWHWRHLGSAAEVAAPLSGAAPEIYPHERRARFSLAPFQVRVLVS</sequence>
<evidence type="ECO:0000259" key="2">
    <source>
        <dbReference type="SMART" id="SM00642"/>
    </source>
</evidence>
<name>A0A0S2TDP3_9GAMM</name>
<keyword evidence="1" id="KW-0378">Hydrolase</keyword>
<reference evidence="3" key="1">
    <citation type="submission" date="2015-10" db="EMBL/GenBank/DDBJ databases">
        <title>Description of Candidatus Tenderia electrophaga gen. nov, sp. nov., an Uncultivated Electroautotroph from a Biocathode Enrichment.</title>
        <authorList>
            <person name="Eddie B.J."/>
            <person name="Malanoski A.P."/>
            <person name="Wang Z."/>
            <person name="Hall R.J."/>
            <person name="Oh S.D."/>
            <person name="Heiner C."/>
            <person name="Lin B."/>
            <person name="Strycharz-Glaven S.M."/>
        </authorList>
    </citation>
    <scope>NUCLEOTIDE SEQUENCE [LARGE SCALE GENOMIC DNA]</scope>
    <source>
        <strain evidence="3">NRL1</strain>
    </source>
</reference>
<dbReference type="AlphaFoldDB" id="A0A0S2TDP3"/>
<dbReference type="STRING" id="1748243.Tel_08895"/>
<evidence type="ECO:0000256" key="1">
    <source>
        <dbReference type="ARBA" id="ARBA00023295"/>
    </source>
</evidence>
<dbReference type="EMBL" id="CP013099">
    <property type="protein sequence ID" value="ALP53262.1"/>
    <property type="molecule type" value="Genomic_DNA"/>
</dbReference>